<dbReference type="Proteomes" id="UP000696280">
    <property type="component" value="Unassembled WGS sequence"/>
</dbReference>
<feature type="region of interest" description="Disordered" evidence="1">
    <location>
        <begin position="226"/>
        <end position="325"/>
    </location>
</feature>
<dbReference type="EMBL" id="CAJVRL010000014">
    <property type="protein sequence ID" value="CAG8949636.1"/>
    <property type="molecule type" value="Genomic_DNA"/>
</dbReference>
<organism evidence="2 3">
    <name type="scientific">Hymenoscyphus fraxineus</name>
    <dbReference type="NCBI Taxonomy" id="746836"/>
    <lineage>
        <taxon>Eukaryota</taxon>
        <taxon>Fungi</taxon>
        <taxon>Dikarya</taxon>
        <taxon>Ascomycota</taxon>
        <taxon>Pezizomycotina</taxon>
        <taxon>Leotiomycetes</taxon>
        <taxon>Helotiales</taxon>
        <taxon>Helotiaceae</taxon>
        <taxon>Hymenoscyphus</taxon>
    </lineage>
</organism>
<gene>
    <name evidence="2" type="ORF">HYFRA_00007870</name>
</gene>
<proteinExistence type="predicted"/>
<feature type="compositionally biased region" description="Low complexity" evidence="1">
    <location>
        <begin position="233"/>
        <end position="242"/>
    </location>
</feature>
<feature type="compositionally biased region" description="Low complexity" evidence="1">
    <location>
        <begin position="272"/>
        <end position="287"/>
    </location>
</feature>
<keyword evidence="3" id="KW-1185">Reference proteome</keyword>
<feature type="region of interest" description="Disordered" evidence="1">
    <location>
        <begin position="1"/>
        <end position="67"/>
    </location>
</feature>
<name>A0A9N9KMD5_9HELO</name>
<accession>A0A9N9KMD5</accession>
<comment type="caution">
    <text evidence="2">The sequence shown here is derived from an EMBL/GenBank/DDBJ whole genome shotgun (WGS) entry which is preliminary data.</text>
</comment>
<dbReference type="AlphaFoldDB" id="A0A9N9KMD5"/>
<protein>
    <submittedName>
        <fullName evidence="2">Uncharacterized protein</fullName>
    </submittedName>
</protein>
<evidence type="ECO:0000313" key="3">
    <source>
        <dbReference type="Proteomes" id="UP000696280"/>
    </source>
</evidence>
<evidence type="ECO:0000256" key="1">
    <source>
        <dbReference type="SAM" id="MobiDB-lite"/>
    </source>
</evidence>
<feature type="compositionally biased region" description="Polar residues" evidence="1">
    <location>
        <begin position="298"/>
        <end position="315"/>
    </location>
</feature>
<evidence type="ECO:0000313" key="2">
    <source>
        <dbReference type="EMBL" id="CAG8949636.1"/>
    </source>
</evidence>
<reference evidence="2" key="1">
    <citation type="submission" date="2021-07" db="EMBL/GenBank/DDBJ databases">
        <authorList>
            <person name="Durling M."/>
        </authorList>
    </citation>
    <scope>NUCLEOTIDE SEQUENCE</scope>
</reference>
<sequence length="383" mass="43693">MQLINLFTQKSKPPKKSKKSTNNPRTDYFGDWEAHVTHHLTTTHPKRYSKVTIPPPPTPPTFERKTHRTSVLPVEIVEEDEEDEGKEQVCYFETTEKVEKRERLDRRGRTRTSRIMNEKRDLCKVETVSCDGDITPGCELQRMETEITRVDGRPKLPRAQQYVGAYGRAAMQSLEKFENERGVLKWNENDKRWSMRAVDEEDGMKSFEYRTPYSRYSMVVPSVSRLAEDPSRRSAPNSPRNSVHGLSRRLHSQSPSRNSLRDFSGRSLHSQSPRNSYHSPSRSSLRGSSRHSVHSPSRLPTQGLSRGATQQSSTRHSVHGPSKMSSQYVPGYAIQTAYRDSIQVLTEQQLAGARLATAGMSNSTRSSFEVPRRGEHIEYVSTS</sequence>